<reference evidence="1 2" key="1">
    <citation type="submission" date="2024-09" db="EMBL/GenBank/DDBJ databases">
        <authorList>
            <person name="Sun Q."/>
            <person name="Mori K."/>
        </authorList>
    </citation>
    <scope>NUCLEOTIDE SEQUENCE [LARGE SCALE GENOMIC DNA]</scope>
    <source>
        <strain evidence="1 2">CCM 7609</strain>
    </source>
</reference>
<protein>
    <submittedName>
        <fullName evidence="1">Uncharacterized protein</fullName>
    </submittedName>
</protein>
<dbReference type="PROSITE" id="PS51257">
    <property type="entry name" value="PROKAR_LIPOPROTEIN"/>
    <property type="match status" value="1"/>
</dbReference>
<gene>
    <name evidence="1" type="ORF">ACFFX0_09115</name>
</gene>
<evidence type="ECO:0000313" key="1">
    <source>
        <dbReference type="EMBL" id="MFB9071345.1"/>
    </source>
</evidence>
<proteinExistence type="predicted"/>
<evidence type="ECO:0000313" key="2">
    <source>
        <dbReference type="Proteomes" id="UP001589575"/>
    </source>
</evidence>
<keyword evidence="2" id="KW-1185">Reference proteome</keyword>
<dbReference type="EMBL" id="JBHMFI010000001">
    <property type="protein sequence ID" value="MFB9071345.1"/>
    <property type="molecule type" value="Genomic_DNA"/>
</dbReference>
<accession>A0ABV5FXE2</accession>
<comment type="caution">
    <text evidence="1">The sequence shown here is derived from an EMBL/GenBank/DDBJ whole genome shotgun (WGS) entry which is preliminary data.</text>
</comment>
<organism evidence="1 2">
    <name type="scientific">Citricoccus parietis</name>
    <dbReference type="NCBI Taxonomy" id="592307"/>
    <lineage>
        <taxon>Bacteria</taxon>
        <taxon>Bacillati</taxon>
        <taxon>Actinomycetota</taxon>
        <taxon>Actinomycetes</taxon>
        <taxon>Micrococcales</taxon>
        <taxon>Micrococcaceae</taxon>
        <taxon>Citricoccus</taxon>
    </lineage>
</organism>
<dbReference type="Proteomes" id="UP001589575">
    <property type="component" value="Unassembled WGS sequence"/>
</dbReference>
<name>A0ABV5FXE2_9MICC</name>
<sequence length="56" mass="6011">MKVTRSYSVRATSATPSLAVGCGSHPSSITDWTSMPSRWVEQFSAASTRSATMVLM</sequence>